<proteinExistence type="predicted"/>
<dbReference type="Pfam" id="PF00145">
    <property type="entry name" value="DNA_methylase"/>
    <property type="match status" value="1"/>
</dbReference>
<keyword evidence="1" id="KW-0489">Methyltransferase</keyword>
<evidence type="ECO:0000256" key="4">
    <source>
        <dbReference type="SAM" id="MobiDB-lite"/>
    </source>
</evidence>
<dbReference type="SUPFAM" id="SSF53335">
    <property type="entry name" value="S-adenosyl-L-methionine-dependent methyltransferases"/>
    <property type="match status" value="1"/>
</dbReference>
<evidence type="ECO:0000256" key="3">
    <source>
        <dbReference type="ARBA" id="ARBA00022691"/>
    </source>
</evidence>
<evidence type="ECO:0000256" key="2">
    <source>
        <dbReference type="ARBA" id="ARBA00022679"/>
    </source>
</evidence>
<keyword evidence="2" id="KW-0808">Transferase</keyword>
<reference evidence="5" key="1">
    <citation type="submission" date="2021-01" db="EMBL/GenBank/DDBJ databases">
        <authorList>
            <person name="Corre E."/>
            <person name="Pelletier E."/>
            <person name="Niang G."/>
            <person name="Scheremetjew M."/>
            <person name="Finn R."/>
            <person name="Kale V."/>
            <person name="Holt S."/>
            <person name="Cochrane G."/>
            <person name="Meng A."/>
            <person name="Brown T."/>
            <person name="Cohen L."/>
        </authorList>
    </citation>
    <scope>NUCLEOTIDE SEQUENCE</scope>
    <source>
        <strain evidence="5">CCMP281</strain>
    </source>
</reference>
<organism evidence="5">
    <name type="scientific">Haptolina ericina</name>
    <dbReference type="NCBI Taxonomy" id="156174"/>
    <lineage>
        <taxon>Eukaryota</taxon>
        <taxon>Haptista</taxon>
        <taxon>Haptophyta</taxon>
        <taxon>Prymnesiophyceae</taxon>
        <taxon>Prymnesiales</taxon>
        <taxon>Prymnesiaceae</taxon>
        <taxon>Haptolina</taxon>
    </lineage>
</organism>
<accession>A0A7S3AZM8</accession>
<dbReference type="AlphaFoldDB" id="A0A7S3AZM8"/>
<dbReference type="GO" id="GO:0032259">
    <property type="term" value="P:methylation"/>
    <property type="evidence" value="ECO:0007669"/>
    <property type="project" value="UniProtKB-KW"/>
</dbReference>
<protein>
    <recommendedName>
        <fullName evidence="6">DNA (cytosine-5-)-methyltransferase</fullName>
    </recommendedName>
</protein>
<dbReference type="PROSITE" id="PS00095">
    <property type="entry name" value="C5_MTASE_2"/>
    <property type="match status" value="1"/>
</dbReference>
<dbReference type="GO" id="GO:0008168">
    <property type="term" value="F:methyltransferase activity"/>
    <property type="evidence" value="ECO:0007669"/>
    <property type="project" value="UniProtKB-KW"/>
</dbReference>
<dbReference type="InterPro" id="IPR031303">
    <property type="entry name" value="C5_meth_CS"/>
</dbReference>
<dbReference type="InterPro" id="IPR001525">
    <property type="entry name" value="C5_MeTfrase"/>
</dbReference>
<evidence type="ECO:0000256" key="1">
    <source>
        <dbReference type="ARBA" id="ARBA00022603"/>
    </source>
</evidence>
<dbReference type="Gene3D" id="3.90.120.10">
    <property type="entry name" value="DNA Methylase, subunit A, domain 2"/>
    <property type="match status" value="1"/>
</dbReference>
<evidence type="ECO:0000313" key="5">
    <source>
        <dbReference type="EMBL" id="CAE0120330.1"/>
    </source>
</evidence>
<gene>
    <name evidence="5" type="ORF">HERI1096_LOCUS21031</name>
</gene>
<keyword evidence="3" id="KW-0949">S-adenosyl-L-methionine</keyword>
<feature type="region of interest" description="Disordered" evidence="4">
    <location>
        <begin position="72"/>
        <end position="92"/>
    </location>
</feature>
<dbReference type="InterPro" id="IPR029063">
    <property type="entry name" value="SAM-dependent_MTases_sf"/>
</dbReference>
<name>A0A7S3AZM8_9EUKA</name>
<sequence>MVYSQFVPQPAPANPRFFTPRECARLMGFPETFLLPANEGLAFRQLGNAVCPPLIAALAATIVAALEADRSSAPTGAHPCGEPRRVEALPSRPPLTAEPLYASLRLVSAASPACRQPRACFLPPQLARLLEGCDAEEVPPQTFERTPGADYQRPPPTGWVSFPFGEVIRRIALPDPATWDRGSMAATSPSSDPLAPAQTLPAPLSAIKAEVARGMRDYLRVLSLTSGAHRADCCQ</sequence>
<evidence type="ECO:0008006" key="6">
    <source>
        <dbReference type="Google" id="ProtNLM"/>
    </source>
</evidence>
<dbReference type="EMBL" id="HBHX01037785">
    <property type="protein sequence ID" value="CAE0120330.1"/>
    <property type="molecule type" value="Transcribed_RNA"/>
</dbReference>